<evidence type="ECO:0000256" key="3">
    <source>
        <dbReference type="ARBA" id="ARBA00022764"/>
    </source>
</evidence>
<proteinExistence type="predicted"/>
<keyword evidence="4" id="KW-0456">Lyase</keyword>
<accession>A0A395LX50</accession>
<organism evidence="7 8">
    <name type="scientific">Candidatus Thermochlorobacter aerophilus</name>
    <dbReference type="NCBI Taxonomy" id="1868324"/>
    <lineage>
        <taxon>Bacteria</taxon>
        <taxon>Pseudomonadati</taxon>
        <taxon>Chlorobiota</taxon>
        <taxon>Chlorobiia</taxon>
        <taxon>Chlorobiales</taxon>
        <taxon>Candidatus Thermochlorobacteriaceae</taxon>
        <taxon>Candidatus Thermochlorobacter</taxon>
    </lineage>
</organism>
<dbReference type="PANTHER" id="PTHR39210">
    <property type="entry name" value="HEPARIN-SULFATE LYASE"/>
    <property type="match status" value="1"/>
</dbReference>
<evidence type="ECO:0000313" key="8">
    <source>
        <dbReference type="Proteomes" id="UP000266389"/>
    </source>
</evidence>
<dbReference type="InterPro" id="IPR012480">
    <property type="entry name" value="Hepar_II_III_C"/>
</dbReference>
<dbReference type="Pfam" id="PF16889">
    <property type="entry name" value="Hepar_II_III_N"/>
    <property type="match status" value="1"/>
</dbReference>
<dbReference type="Proteomes" id="UP000266389">
    <property type="component" value="Unassembled WGS sequence"/>
</dbReference>
<dbReference type="GO" id="GO:0042597">
    <property type="term" value="C:periplasmic space"/>
    <property type="evidence" value="ECO:0007669"/>
    <property type="project" value="UniProtKB-SubCell"/>
</dbReference>
<dbReference type="Gene3D" id="2.70.98.70">
    <property type="match status" value="1"/>
</dbReference>
<dbReference type="Gene3D" id="1.50.10.100">
    <property type="entry name" value="Chondroitin AC/alginate lyase"/>
    <property type="match status" value="1"/>
</dbReference>
<keyword evidence="2" id="KW-0732">Signal</keyword>
<comment type="subcellular location">
    <subcellularLocation>
        <location evidence="1">Periplasm</location>
    </subcellularLocation>
</comment>
<dbReference type="SUPFAM" id="SSF48230">
    <property type="entry name" value="Chondroitin AC/alginate lyase"/>
    <property type="match status" value="1"/>
</dbReference>
<reference evidence="7 8" key="1">
    <citation type="journal article" date="2011" name="ISME J.">
        <title>Community ecology of hot spring cyanobacterial mats: predominant populations and their functional potential.</title>
        <authorList>
            <person name="Klatt C.G."/>
            <person name="Wood J.M."/>
            <person name="Rusch D.B."/>
            <person name="Bateson M.M."/>
            <person name="Hamamura N."/>
            <person name="Heidelberg J.F."/>
            <person name="Grossman A.R."/>
            <person name="Bhaya D."/>
            <person name="Cohan F.M."/>
            <person name="Kuhl M."/>
            <person name="Bryant D.A."/>
            <person name="Ward D.M."/>
        </authorList>
    </citation>
    <scope>NUCLEOTIDE SEQUENCE [LARGE SCALE GENOMIC DNA]</scope>
    <source>
        <strain evidence="7">OS</strain>
    </source>
</reference>
<evidence type="ECO:0000259" key="5">
    <source>
        <dbReference type="Pfam" id="PF07940"/>
    </source>
</evidence>
<dbReference type="InterPro" id="IPR031680">
    <property type="entry name" value="Hepar_II_III_N"/>
</dbReference>
<evidence type="ECO:0000256" key="1">
    <source>
        <dbReference type="ARBA" id="ARBA00004418"/>
    </source>
</evidence>
<evidence type="ECO:0000313" key="7">
    <source>
        <dbReference type="EMBL" id="RFM23091.1"/>
    </source>
</evidence>
<name>A0A395LX50_9BACT</name>
<feature type="domain" description="Heparinase II/III-like C-terminal" evidence="5">
    <location>
        <begin position="335"/>
        <end position="550"/>
    </location>
</feature>
<evidence type="ECO:0000256" key="2">
    <source>
        <dbReference type="ARBA" id="ARBA00022729"/>
    </source>
</evidence>
<comment type="caution">
    <text evidence="7">The sequence shown here is derived from an EMBL/GenBank/DDBJ whole genome shotgun (WGS) entry which is preliminary data.</text>
</comment>
<dbReference type="EMBL" id="PHFL01000070">
    <property type="protein sequence ID" value="RFM23091.1"/>
    <property type="molecule type" value="Genomic_DNA"/>
</dbReference>
<sequence length="563" mass="64482">MMNAVYVRLFANLFRKKWWKLFGKSITQRPMPKPTGSFSFITPKPWSNLKDADDALSHSFTVFGHSVQLPEKIDWHFDPLSNYTWDRQAPSHSFNFLNAPKADVKVVWEISRFQQLPVLAAAFLQTRSEKYLCEIITQVESWIEQNPLGFGVHWVVPMEASIRAVNWITTLALLKDDAPPTLVKSMLRSLSEHAAYIYWNIEFGKKNGNHYLSNGMGLLWLGVFLGEKKYVRKGLAIVEESMREQVYDDGVDYEKSVPYHSLVLEMFELSRMVCEANGIELSPEFYRKLRAMRHFLAAATKPNGERCNIGDDDSGSVLHHSMQIHELDSPHCASSELFKHGGFAVLRHRDTHLFFDFGDIGMQGYGGHGHNDTLSFELFFNGEHLIVDSGTFNYTLFQDERQQLRSIEAHNTIQIDGKELVPFRNLWSIVADTTQPKLIQWKSHEQRDEITAEINNNGVRHQRTICFDKLSGVIDIMDKLSGKGKHLAVSRLHFHPSLSPTLDGNTIVAGSARISIEGASRILLKESQYSKGYYQKVRNVKAELCIEFETAWQGRIKFERLKP</sequence>
<evidence type="ECO:0000256" key="4">
    <source>
        <dbReference type="ARBA" id="ARBA00023239"/>
    </source>
</evidence>
<dbReference type="GO" id="GO:0016829">
    <property type="term" value="F:lyase activity"/>
    <property type="evidence" value="ECO:0007669"/>
    <property type="project" value="UniProtKB-KW"/>
</dbReference>
<evidence type="ECO:0000259" key="6">
    <source>
        <dbReference type="Pfam" id="PF16889"/>
    </source>
</evidence>
<dbReference type="PANTHER" id="PTHR39210:SF1">
    <property type="entry name" value="HEPARIN-SULFATE LYASE"/>
    <property type="match status" value="1"/>
</dbReference>
<gene>
    <name evidence="7" type="ORF">D0433_12525</name>
</gene>
<keyword evidence="3" id="KW-0574">Periplasm</keyword>
<dbReference type="AlphaFoldDB" id="A0A395LX50"/>
<dbReference type="Pfam" id="PF07940">
    <property type="entry name" value="Hepar_II_III_C"/>
    <property type="match status" value="1"/>
</dbReference>
<protein>
    <submittedName>
        <fullName evidence="7">Uncharacterized protein</fullName>
    </submittedName>
</protein>
<feature type="domain" description="Heparin-sulfate lyase N-terminal" evidence="6">
    <location>
        <begin position="50"/>
        <end position="312"/>
    </location>
</feature>
<dbReference type="InterPro" id="IPR008929">
    <property type="entry name" value="Chondroitin_lyas"/>
</dbReference>